<organism evidence="1 2">
    <name type="scientific">Mesobacterium hydrothermale</name>
    <dbReference type="NCBI Taxonomy" id="3111907"/>
    <lineage>
        <taxon>Bacteria</taxon>
        <taxon>Pseudomonadati</taxon>
        <taxon>Pseudomonadota</taxon>
        <taxon>Alphaproteobacteria</taxon>
        <taxon>Rhodobacterales</taxon>
        <taxon>Roseobacteraceae</taxon>
        <taxon>Mesobacterium</taxon>
    </lineage>
</organism>
<reference evidence="1 2" key="1">
    <citation type="submission" date="2024-01" db="EMBL/GenBank/DDBJ databases">
        <title>Mesobacterium rodlantinim sp. nov., isolated from shallow sea hydrothermal systems off Kueishantao Island.</title>
        <authorList>
            <person name="Su Z."/>
            <person name="Tang K."/>
        </authorList>
    </citation>
    <scope>NUCLEOTIDE SEQUENCE [LARGE SCALE GENOMIC DNA]</scope>
    <source>
        <strain evidence="1 2">TK19101</strain>
    </source>
</reference>
<dbReference type="RefSeq" id="WP_326298381.1">
    <property type="nucleotide sequence ID" value="NZ_JAYLLH010000024.1"/>
</dbReference>
<accession>A0ABU6HJJ9</accession>
<comment type="caution">
    <text evidence="1">The sequence shown here is derived from an EMBL/GenBank/DDBJ whole genome shotgun (WGS) entry which is preliminary data.</text>
</comment>
<dbReference type="EMBL" id="JAYLLH010000024">
    <property type="protein sequence ID" value="MEC3862537.1"/>
    <property type="molecule type" value="Genomic_DNA"/>
</dbReference>
<keyword evidence="2" id="KW-1185">Reference proteome</keyword>
<sequence>MTGFLNTFSTAIAKRRAFARTRDELRALPLDVKLDLDISGIEDKVAHLAVYGR</sequence>
<evidence type="ECO:0000313" key="2">
    <source>
        <dbReference type="Proteomes" id="UP001348149"/>
    </source>
</evidence>
<name>A0ABU6HJJ9_9RHOB</name>
<dbReference type="Proteomes" id="UP001348149">
    <property type="component" value="Unassembled WGS sequence"/>
</dbReference>
<evidence type="ECO:0000313" key="1">
    <source>
        <dbReference type="EMBL" id="MEC3862537.1"/>
    </source>
</evidence>
<gene>
    <name evidence="1" type="ORF">VK792_14685</name>
</gene>
<proteinExistence type="predicted"/>
<evidence type="ECO:0008006" key="3">
    <source>
        <dbReference type="Google" id="ProtNLM"/>
    </source>
</evidence>
<protein>
    <recommendedName>
        <fullName evidence="3">DUF1127 domain-containing protein</fullName>
    </recommendedName>
</protein>